<organism evidence="1 2">
    <name type="scientific">Trifolium medium</name>
    <dbReference type="NCBI Taxonomy" id="97028"/>
    <lineage>
        <taxon>Eukaryota</taxon>
        <taxon>Viridiplantae</taxon>
        <taxon>Streptophyta</taxon>
        <taxon>Embryophyta</taxon>
        <taxon>Tracheophyta</taxon>
        <taxon>Spermatophyta</taxon>
        <taxon>Magnoliopsida</taxon>
        <taxon>eudicotyledons</taxon>
        <taxon>Gunneridae</taxon>
        <taxon>Pentapetalae</taxon>
        <taxon>rosids</taxon>
        <taxon>fabids</taxon>
        <taxon>Fabales</taxon>
        <taxon>Fabaceae</taxon>
        <taxon>Papilionoideae</taxon>
        <taxon>50 kb inversion clade</taxon>
        <taxon>NPAAA clade</taxon>
        <taxon>Hologalegina</taxon>
        <taxon>IRL clade</taxon>
        <taxon>Trifolieae</taxon>
        <taxon>Trifolium</taxon>
    </lineage>
</organism>
<dbReference type="Proteomes" id="UP000265520">
    <property type="component" value="Unassembled WGS sequence"/>
</dbReference>
<evidence type="ECO:0000313" key="2">
    <source>
        <dbReference type="Proteomes" id="UP000265520"/>
    </source>
</evidence>
<name>A0A392PU28_9FABA</name>
<dbReference type="EMBL" id="LXQA010096010">
    <property type="protein sequence ID" value="MCI15334.1"/>
    <property type="molecule type" value="Genomic_DNA"/>
</dbReference>
<comment type="caution">
    <text evidence="1">The sequence shown here is derived from an EMBL/GenBank/DDBJ whole genome shotgun (WGS) entry which is preliminary data.</text>
</comment>
<sequence length="196" mass="22317">IFKGKVCTWVNSLRLVGLELETSRVSASLVDSSESFENMHPRRAPAVPVTEDDRVERMANSMNTMAAAITAQTNAKTQRDLEKREREILAARTRVLTSFNGQNPPKFRGDGGPAAADLWLQAIEKIFGAIHCPEEEMVTLATYQLLGDADYWWGNTSLLMEAAFEEFTWENFKRKFLAKYFPETARERYGEEFLKL</sequence>
<evidence type="ECO:0000313" key="1">
    <source>
        <dbReference type="EMBL" id="MCI15334.1"/>
    </source>
</evidence>
<feature type="non-terminal residue" evidence="1">
    <location>
        <position position="196"/>
    </location>
</feature>
<proteinExistence type="predicted"/>
<keyword evidence="2" id="KW-1185">Reference proteome</keyword>
<dbReference type="AlphaFoldDB" id="A0A392PU28"/>
<feature type="non-terminal residue" evidence="1">
    <location>
        <position position="1"/>
    </location>
</feature>
<protein>
    <submittedName>
        <fullName evidence="1">Gag polyprotein</fullName>
    </submittedName>
</protein>
<accession>A0A392PU28</accession>
<reference evidence="1 2" key="1">
    <citation type="journal article" date="2018" name="Front. Plant Sci.">
        <title>Red Clover (Trifolium pratense) and Zigzag Clover (T. medium) - A Picture of Genomic Similarities and Differences.</title>
        <authorList>
            <person name="Dluhosova J."/>
            <person name="Istvanek J."/>
            <person name="Nedelnik J."/>
            <person name="Repkova J."/>
        </authorList>
    </citation>
    <scope>NUCLEOTIDE SEQUENCE [LARGE SCALE GENOMIC DNA]</scope>
    <source>
        <strain evidence="2">cv. 10/8</strain>
        <tissue evidence="1">Leaf</tissue>
    </source>
</reference>